<dbReference type="KEGG" id="pgb:H744_1c1529"/>
<evidence type="ECO:0000313" key="3">
    <source>
        <dbReference type="Proteomes" id="UP000032303"/>
    </source>
</evidence>
<accession>A0A0C5W4Y7</accession>
<dbReference type="AlphaFoldDB" id="A0A0C5W4Y7"/>
<feature type="domain" description="Beta-ketoacyl synthase-like N-terminal" evidence="1">
    <location>
        <begin position="47"/>
        <end position="171"/>
    </location>
</feature>
<dbReference type="PATRIC" id="fig|658445.3.peg.1658"/>
<evidence type="ECO:0000259" key="1">
    <source>
        <dbReference type="Pfam" id="PF00109"/>
    </source>
</evidence>
<keyword evidence="3" id="KW-1185">Reference proteome</keyword>
<dbReference type="GO" id="GO:0016746">
    <property type="term" value="F:acyltransferase activity"/>
    <property type="evidence" value="ECO:0007669"/>
    <property type="project" value="InterPro"/>
</dbReference>
<dbReference type="OrthoDB" id="3970668at2"/>
<dbReference type="HOGENOM" id="CLU_955978_0_0_6"/>
<reference evidence="2 3" key="1">
    <citation type="submission" date="2013-05" db="EMBL/GenBank/DDBJ databases">
        <title>Complete genome sequence of the lipase-producing bacterium Photobacterium gaetbulicola Gung47.</title>
        <authorList>
            <person name="Kim Y.-O."/>
        </authorList>
    </citation>
    <scope>NUCLEOTIDE SEQUENCE [LARGE SCALE GENOMIC DNA]</scope>
    <source>
        <strain evidence="2 3">Gung47</strain>
    </source>
</reference>
<dbReference type="STRING" id="658445.H744_1c1529"/>
<dbReference type="Proteomes" id="UP000032303">
    <property type="component" value="Chromosome 1"/>
</dbReference>
<protein>
    <submittedName>
        <fullName evidence="2">Putative beta-ketoacyl synthase</fullName>
    </submittedName>
</protein>
<dbReference type="SUPFAM" id="SSF53901">
    <property type="entry name" value="Thiolase-like"/>
    <property type="match status" value="1"/>
</dbReference>
<organism evidence="2 3">
    <name type="scientific">Photobacterium gaetbulicola Gung47</name>
    <dbReference type="NCBI Taxonomy" id="658445"/>
    <lineage>
        <taxon>Bacteria</taxon>
        <taxon>Pseudomonadati</taxon>
        <taxon>Pseudomonadota</taxon>
        <taxon>Gammaproteobacteria</taxon>
        <taxon>Vibrionales</taxon>
        <taxon>Vibrionaceae</taxon>
        <taxon>Photobacterium</taxon>
    </lineage>
</organism>
<sequence>MNKSAIAITGFGLVLPQSPSNPDAQSQSAPELIPRKLRRFSTRSIPTAVAACHQAVESCGLDEETLRDKVALYTAQSGYQHPDFDDFVDALKGWDRQVEPSLLATLWRSRQVNPFLITKALSNNLIGIISQIWRLRNDGVAFIRDQAGSVAALDEACFQLRAGYAEVAMVVMSGCDEDCYTAVAEQRPLPTNTEHTGAAVLILESRSHAKRRGANVQAWINSFSSNSQENAPRFDGAMFGERKGLEWGGIVMAMTQSLQHVLSEQYQGQWSVEADYGSKRTARAILRRDTE</sequence>
<evidence type="ECO:0000313" key="2">
    <source>
        <dbReference type="EMBL" id="AJR06551.1"/>
    </source>
</evidence>
<dbReference type="EMBL" id="CP005973">
    <property type="protein sequence ID" value="AJR06551.1"/>
    <property type="molecule type" value="Genomic_DNA"/>
</dbReference>
<dbReference type="Pfam" id="PF00109">
    <property type="entry name" value="ketoacyl-synt"/>
    <property type="match status" value="1"/>
</dbReference>
<dbReference type="Gene3D" id="3.40.47.10">
    <property type="match status" value="1"/>
</dbReference>
<dbReference type="InterPro" id="IPR014030">
    <property type="entry name" value="Ketoacyl_synth_N"/>
</dbReference>
<proteinExistence type="predicted"/>
<dbReference type="InterPro" id="IPR016039">
    <property type="entry name" value="Thiolase-like"/>
</dbReference>
<gene>
    <name evidence="2" type="ORF">H744_1c1529</name>
</gene>
<name>A0A0C5W4Y7_9GAMM</name>